<dbReference type="Proteomes" id="UP000034883">
    <property type="component" value="Chromosome"/>
</dbReference>
<name>A0A0F6VYU0_9BACT</name>
<evidence type="ECO:0000313" key="3">
    <source>
        <dbReference type="Proteomes" id="UP000034883"/>
    </source>
</evidence>
<accession>A0A0F6VYU0</accession>
<evidence type="ECO:0000259" key="1">
    <source>
        <dbReference type="PROSITE" id="PS50240"/>
    </source>
</evidence>
<reference evidence="2 3" key="1">
    <citation type="submission" date="2015-03" db="EMBL/GenBank/DDBJ databases">
        <title>Genome assembly of Sandaracinus amylolyticus DSM 53668.</title>
        <authorList>
            <person name="Sharma G."/>
            <person name="Subramanian S."/>
        </authorList>
    </citation>
    <scope>NUCLEOTIDE SEQUENCE [LARGE SCALE GENOMIC DNA]</scope>
    <source>
        <strain evidence="2 3">DSM 53668</strain>
    </source>
</reference>
<dbReference type="Gene3D" id="2.40.10.10">
    <property type="entry name" value="Trypsin-like serine proteases"/>
    <property type="match status" value="1"/>
</dbReference>
<keyword evidence="3" id="KW-1185">Reference proteome</keyword>
<dbReference type="InterPro" id="IPR009003">
    <property type="entry name" value="Peptidase_S1_PA"/>
</dbReference>
<dbReference type="InterPro" id="IPR043504">
    <property type="entry name" value="Peptidase_S1_PA_chymotrypsin"/>
</dbReference>
<organism evidence="2 3">
    <name type="scientific">Sandaracinus amylolyticus</name>
    <dbReference type="NCBI Taxonomy" id="927083"/>
    <lineage>
        <taxon>Bacteria</taxon>
        <taxon>Pseudomonadati</taxon>
        <taxon>Myxococcota</taxon>
        <taxon>Polyangia</taxon>
        <taxon>Polyangiales</taxon>
        <taxon>Sandaracinaceae</taxon>
        <taxon>Sandaracinus</taxon>
    </lineage>
</organism>
<protein>
    <submittedName>
        <fullName evidence="2">Secreted trypsin-like serine protease</fullName>
    </submittedName>
</protein>
<dbReference type="KEGG" id="samy:DB32_000267"/>
<dbReference type="GO" id="GO:0006508">
    <property type="term" value="P:proteolysis"/>
    <property type="evidence" value="ECO:0007669"/>
    <property type="project" value="UniProtKB-KW"/>
</dbReference>
<dbReference type="EMBL" id="CP011125">
    <property type="protein sequence ID" value="AKF03118.1"/>
    <property type="molecule type" value="Genomic_DNA"/>
</dbReference>
<dbReference type="GO" id="GO:0004252">
    <property type="term" value="F:serine-type endopeptidase activity"/>
    <property type="evidence" value="ECO:0007669"/>
    <property type="project" value="InterPro"/>
</dbReference>
<evidence type="ECO:0000313" key="2">
    <source>
        <dbReference type="EMBL" id="AKF03118.1"/>
    </source>
</evidence>
<dbReference type="SUPFAM" id="SSF50494">
    <property type="entry name" value="Trypsin-like serine proteases"/>
    <property type="match status" value="1"/>
</dbReference>
<feature type="domain" description="Peptidase S1" evidence="1">
    <location>
        <begin position="19"/>
        <end position="311"/>
    </location>
</feature>
<gene>
    <name evidence="2" type="ORF">DB32_000267</name>
</gene>
<dbReference type="InterPro" id="IPR001254">
    <property type="entry name" value="Trypsin_dom"/>
</dbReference>
<dbReference type="AlphaFoldDB" id="A0A0F6VYU0"/>
<dbReference type="STRING" id="927083.DB32_000267"/>
<dbReference type="PROSITE" id="PS50240">
    <property type="entry name" value="TRYPSIN_DOM"/>
    <property type="match status" value="1"/>
</dbReference>
<keyword evidence="2" id="KW-0378">Hydrolase</keyword>
<sequence length="549" mass="58714">MLGCAPDRDAETAAVDGALIGGERADVGEFPSTVVVAYEYPFPDGTTMRFPLCTAAKVGPRHLLIAAHCMLAADEFSNTIGLSWVVQPGARILITNRPEVDFATTELTPVTVAEAHVFPEFLAACEQDPMTCNRVGGVSDGMPDVGVIVVEEELAGIPTARVDLRPVLVGEPLAIQGYGCRDSIHTQETYAQIELKHARTFAMPADGAAYRDVFRSLTPAQYREQIAPSIVMTPGPVVAEDQGGLCPGDSGGPLYRRQGRNDVVVGVNASYGFIIDETGQDIVPVPLTNWHTRLDALSRYRVSNWLIERGARVTFSPLLDLHLDVAQCADGFEARYVGLGGLYCVDPRTGLVDARMITLDMLAGCWERAAAAGEGGQRCYEPLWDEAEYLALRGDGFCAIGATFDVRLGACVNGLFTGAGVSDDVRAACAELGTPCESPDEPMTTIHRALTTAPVRPIIECVRRQRDGSYVASFGYESEARRAVHIVPGADNTFGAVVDRGQVADFFPGRVRNAFSVRFGASESASWTLTSPDGTVATATASASSPRCR</sequence>
<proteinExistence type="predicted"/>
<keyword evidence="2" id="KW-0645">Protease</keyword>